<dbReference type="CDD" id="cd03270">
    <property type="entry name" value="ABC_UvrA_I"/>
    <property type="match status" value="1"/>
</dbReference>
<keyword evidence="9 17" id="KW-0862">Zinc</keyword>
<dbReference type="PANTHER" id="PTHR43152:SF3">
    <property type="entry name" value="UVRABC SYSTEM PROTEIN A"/>
    <property type="match status" value="1"/>
</dbReference>
<evidence type="ECO:0000256" key="10">
    <source>
        <dbReference type="ARBA" id="ARBA00022840"/>
    </source>
</evidence>
<evidence type="ECO:0000256" key="13">
    <source>
        <dbReference type="ARBA" id="ARBA00023204"/>
    </source>
</evidence>
<dbReference type="InterPro" id="IPR004602">
    <property type="entry name" value="UvrA"/>
</dbReference>
<dbReference type="GO" id="GO:0009381">
    <property type="term" value="F:excinuclease ABC activity"/>
    <property type="evidence" value="ECO:0007669"/>
    <property type="project" value="UniProtKB-UniRule"/>
</dbReference>
<dbReference type="SUPFAM" id="SSF52540">
    <property type="entry name" value="P-loop containing nucleoside triphosphate hydrolases"/>
    <property type="match status" value="2"/>
</dbReference>
<keyword evidence="13 17" id="KW-0234">DNA repair</keyword>
<keyword evidence="8 17" id="KW-0863">Zinc-finger</keyword>
<dbReference type="AlphaFoldDB" id="A0A558QZW6"/>
<dbReference type="Proteomes" id="UP000318681">
    <property type="component" value="Unassembled WGS sequence"/>
</dbReference>
<keyword evidence="2 17" id="KW-0963">Cytoplasm</keyword>
<evidence type="ECO:0000256" key="7">
    <source>
        <dbReference type="ARBA" id="ARBA00022769"/>
    </source>
</evidence>
<evidence type="ECO:0000256" key="5">
    <source>
        <dbReference type="ARBA" id="ARBA00022741"/>
    </source>
</evidence>
<keyword evidence="17" id="KW-0742">SOS response</keyword>
<dbReference type="PROSITE" id="PS00211">
    <property type="entry name" value="ABC_TRANSPORTER_1"/>
    <property type="match status" value="2"/>
</dbReference>
<comment type="function">
    <text evidence="17">The UvrABC repair system catalyzes the recognition and processing of DNA lesions. UvrA is an ATPase and a DNA-binding protein. A damage recognition complex composed of 2 UvrA and 2 UvrB subunits scans DNA for abnormalities. When the presence of a lesion has been verified by UvrB, the UvrA molecules dissociate.</text>
</comment>
<proteinExistence type="inferred from homology"/>
<protein>
    <recommendedName>
        <fullName evidence="15 17">UvrABC system protein A</fullName>
        <shortName evidence="17">UvrA protein</shortName>
    </recommendedName>
    <alternativeName>
        <fullName evidence="16 17">Excinuclease ABC subunit A</fullName>
    </alternativeName>
</protein>
<dbReference type="GO" id="GO:0008270">
    <property type="term" value="F:zinc ion binding"/>
    <property type="evidence" value="ECO:0007669"/>
    <property type="project" value="UniProtKB-UniRule"/>
</dbReference>
<dbReference type="InterPro" id="IPR027417">
    <property type="entry name" value="P-loop_NTPase"/>
</dbReference>
<gene>
    <name evidence="17 19" type="primary">uvrA</name>
    <name evidence="19" type="ORF">FOY91_13965</name>
</gene>
<comment type="subunit">
    <text evidence="17">Forms a heterotetramer with UvrB during the search for lesions.</text>
</comment>
<evidence type="ECO:0000256" key="15">
    <source>
        <dbReference type="ARBA" id="ARBA00039316"/>
    </source>
</evidence>
<dbReference type="Pfam" id="PF17760">
    <property type="entry name" value="UvrA_inter"/>
    <property type="match status" value="1"/>
</dbReference>
<dbReference type="InterPro" id="IPR017871">
    <property type="entry name" value="ABC_transporter-like_CS"/>
</dbReference>
<evidence type="ECO:0000256" key="8">
    <source>
        <dbReference type="ARBA" id="ARBA00022771"/>
    </source>
</evidence>
<dbReference type="Pfam" id="PF00005">
    <property type="entry name" value="ABC_tran"/>
    <property type="match status" value="1"/>
</dbReference>
<keyword evidence="11 17" id="KW-0267">Excision nuclease</keyword>
<feature type="zinc finger region" description="C4-type" evidence="17">
    <location>
        <begin position="775"/>
        <end position="801"/>
    </location>
</feature>
<keyword evidence="20" id="KW-1185">Reference proteome</keyword>
<dbReference type="GO" id="GO:0009432">
    <property type="term" value="P:SOS response"/>
    <property type="evidence" value="ECO:0007669"/>
    <property type="project" value="UniProtKB-UniRule"/>
</dbReference>
<dbReference type="HAMAP" id="MF_00205">
    <property type="entry name" value="UvrA"/>
    <property type="match status" value="1"/>
</dbReference>
<accession>A0A558QZW6</accession>
<evidence type="ECO:0000256" key="11">
    <source>
        <dbReference type="ARBA" id="ARBA00022881"/>
    </source>
</evidence>
<dbReference type="Gene3D" id="3.30.1490.20">
    <property type="entry name" value="ATP-grasp fold, A domain"/>
    <property type="match status" value="1"/>
</dbReference>
<evidence type="ECO:0000256" key="2">
    <source>
        <dbReference type="ARBA" id="ARBA00022490"/>
    </source>
</evidence>
<dbReference type="EMBL" id="VNIM01000060">
    <property type="protein sequence ID" value="TVV72628.1"/>
    <property type="molecule type" value="Genomic_DNA"/>
</dbReference>
<dbReference type="InterPro" id="IPR041552">
    <property type="entry name" value="UvrA_DNA-bd"/>
</dbReference>
<dbReference type="InterPro" id="IPR003439">
    <property type="entry name" value="ABC_transporter-like_ATP-bd"/>
</dbReference>
<dbReference type="Gene3D" id="1.10.8.280">
    <property type="entry name" value="ABC transporter ATPase domain-like"/>
    <property type="match status" value="1"/>
</dbReference>
<dbReference type="GO" id="GO:0005737">
    <property type="term" value="C:cytoplasm"/>
    <property type="evidence" value="ECO:0007669"/>
    <property type="project" value="UniProtKB-SubCell"/>
</dbReference>
<feature type="binding site" evidence="17">
    <location>
        <begin position="32"/>
        <end position="39"/>
    </location>
    <ligand>
        <name>ATP</name>
        <dbReference type="ChEBI" id="CHEBI:30616"/>
    </ligand>
</feature>
<dbReference type="InterPro" id="IPR013815">
    <property type="entry name" value="ATP_grasp_subdomain_1"/>
</dbReference>
<dbReference type="Pfam" id="PF17755">
    <property type="entry name" value="UvrA_DNA-bind"/>
    <property type="match status" value="1"/>
</dbReference>
<dbReference type="NCBIfam" id="NF001503">
    <property type="entry name" value="PRK00349.1"/>
    <property type="match status" value="1"/>
</dbReference>
<keyword evidence="12 17" id="KW-0238">DNA-binding</keyword>
<dbReference type="GO" id="GO:0009380">
    <property type="term" value="C:excinuclease repair complex"/>
    <property type="evidence" value="ECO:0007669"/>
    <property type="project" value="InterPro"/>
</dbReference>
<dbReference type="CDD" id="cd03271">
    <property type="entry name" value="ABC_UvrA_II"/>
    <property type="match status" value="1"/>
</dbReference>
<keyword evidence="10 17" id="KW-0067">ATP-binding</keyword>
<feature type="binding site" evidence="17">
    <location>
        <begin position="676"/>
        <end position="683"/>
    </location>
    <ligand>
        <name>ATP</name>
        <dbReference type="ChEBI" id="CHEBI:30616"/>
    </ligand>
</feature>
<keyword evidence="19" id="KW-0378">Hydrolase</keyword>
<comment type="subcellular location">
    <subcellularLocation>
        <location evidence="1 17">Cytoplasm</location>
    </subcellularLocation>
</comment>
<dbReference type="OrthoDB" id="9809851at2"/>
<evidence type="ECO:0000259" key="18">
    <source>
        <dbReference type="PROSITE" id="PS50893"/>
    </source>
</evidence>
<evidence type="ECO:0000256" key="16">
    <source>
        <dbReference type="ARBA" id="ARBA00042156"/>
    </source>
</evidence>
<keyword evidence="3 17" id="KW-0479">Metal-binding</keyword>
<evidence type="ECO:0000256" key="3">
    <source>
        <dbReference type="ARBA" id="ARBA00022723"/>
    </source>
</evidence>
<keyword evidence="5 17" id="KW-0547">Nucleotide-binding</keyword>
<evidence type="ECO:0000256" key="14">
    <source>
        <dbReference type="ARBA" id="ARBA00038000"/>
    </source>
</evidence>
<dbReference type="GO" id="GO:0003677">
    <property type="term" value="F:DNA binding"/>
    <property type="evidence" value="ECO:0007669"/>
    <property type="project" value="UniProtKB-UniRule"/>
</dbReference>
<dbReference type="GO" id="GO:0005524">
    <property type="term" value="F:ATP binding"/>
    <property type="evidence" value="ECO:0007669"/>
    <property type="project" value="UniProtKB-UniRule"/>
</dbReference>
<evidence type="ECO:0000256" key="12">
    <source>
        <dbReference type="ARBA" id="ARBA00023125"/>
    </source>
</evidence>
<dbReference type="RefSeq" id="WP_145153126.1">
    <property type="nucleotide sequence ID" value="NZ_VNIM01000060.1"/>
</dbReference>
<comment type="caution">
    <text evidence="19">The sequence shown here is derived from an EMBL/GenBank/DDBJ whole genome shotgun (WGS) entry which is preliminary data.</text>
</comment>
<keyword evidence="6 17" id="KW-0227">DNA damage</keyword>
<comment type="similarity">
    <text evidence="14 17">Belongs to the ABC transporter superfamily. UvrA family.</text>
</comment>
<dbReference type="GO" id="GO:0006289">
    <property type="term" value="P:nucleotide-excision repair"/>
    <property type="evidence" value="ECO:0007669"/>
    <property type="project" value="UniProtKB-UniRule"/>
</dbReference>
<sequence>MLTHISVRGAREHNLKDVSVDIPRDKLVVITGLSGSGKSSLAFDTIYAEGQRRYVESLSAYARQFLELMQKPDVDHIEGLSPAISIEQKTTSRNPRSTVATVTEIYDYMRLLWARVGVPYSPATGLPISAQTVSQMVDRVMQLPEGTRFYLLAPVVRGRKGEYRKELAEWQRNGFTRVRIDGEIVEIEEAPALDKKLKHDIEVVVDRMVVGPEAGTRLAQSFETALKLADGLAYVDLAEGVVPGREGEAEAAATGTSKKGAAKGSAAAGVGGVPANRITFSEKFACPVSGFTIAEIEPRLFSFNAPQGACPACDGLGEKLYFDPQLVVPNENLSIKKGAVVPWAKSNPPSPYYMQVLASLAKHYGFSLDTAWNELAPEHVAAILHGTDGKAITLKFIDGRKAYEVSKPFEGVIGNLNRRMLSTESAWMREELAKYQSAAPCEVCGGARLKPEARAVKIAGEDISMSTRRAVGPALAFFRDMPRHLNDQQNAIAERILKEIVERLGFLDNVGLDYLNLDRTSGTLSGGESQRIRLASQIGSGLSGVLYVLDEPSIGLHQRDNDRLIVTLKRLRDLGNTVIVVEHDEDAIRTADYVIDMGPGAGVRGGAVVAQGTLEEILANEDSLTADYLTGRRSVPLPEKRRKGNGKKLTVKGATANNLKNVSASIPLGTFTCITGVSGSGKSTFTIDTLYATAARTLNGARMLAGHHEKIEGLQYLDKVIDIDQSPIGRTPRSNPATYTGSFTQIRDWFAGLPESQARGYKPGRFSFNVKGGRCEACQGDGVLKIEMHFLPDVYVTCDVCHGARYNRETLEVKFRDKSIADVLDMTVEDAVEFFKAVPPIRDKMAMLAEVGLGYVKVGQQATTLSGGEAQRVKLAKELSRRATGNTLYILDEPTTGLHFEDVRKLLEVLHALVEQGNSVVVIEHNLEVIKTADWLIDLGPEGGDKGGEIVAVGTPEQVVKEPRSYTGRYLKPLLGTVKASKTESGRSKIK</sequence>
<evidence type="ECO:0000256" key="4">
    <source>
        <dbReference type="ARBA" id="ARBA00022737"/>
    </source>
</evidence>
<keyword evidence="7 17" id="KW-0228">DNA excision</keyword>
<evidence type="ECO:0000256" key="6">
    <source>
        <dbReference type="ARBA" id="ARBA00022763"/>
    </source>
</evidence>
<dbReference type="FunFam" id="1.20.1580.10:FF:000002">
    <property type="entry name" value="UvrABC system protein A"/>
    <property type="match status" value="1"/>
</dbReference>
<evidence type="ECO:0000313" key="20">
    <source>
        <dbReference type="Proteomes" id="UP000318681"/>
    </source>
</evidence>
<dbReference type="GO" id="GO:0016887">
    <property type="term" value="F:ATP hydrolysis activity"/>
    <property type="evidence" value="ECO:0007669"/>
    <property type="project" value="InterPro"/>
</dbReference>
<comment type="caution">
    <text evidence="17">Lacks conserved residue(s) required for the propagation of feature annotation.</text>
</comment>
<keyword evidence="4 17" id="KW-0677">Repeat</keyword>
<name>A0A558QZW6_9SPHN</name>
<feature type="domain" description="ABC transporter" evidence="18">
    <location>
        <begin position="644"/>
        <end position="972"/>
    </location>
</feature>
<dbReference type="PANTHER" id="PTHR43152">
    <property type="entry name" value="UVRABC SYSTEM PROTEIN A"/>
    <property type="match status" value="1"/>
</dbReference>
<dbReference type="InterPro" id="IPR041102">
    <property type="entry name" value="UvrA_inter"/>
</dbReference>
<organism evidence="19 20">
    <name type="scientific">Alterirhizorhabdus solaris</name>
    <dbReference type="NCBI Taxonomy" id="2529389"/>
    <lineage>
        <taxon>Bacteria</taxon>
        <taxon>Pseudomonadati</taxon>
        <taxon>Pseudomonadota</taxon>
        <taxon>Alphaproteobacteria</taxon>
        <taxon>Sphingomonadales</taxon>
        <taxon>Rhizorhabdaceae</taxon>
        <taxon>Alterirhizorhabdus</taxon>
    </lineage>
</organism>
<evidence type="ECO:0000256" key="17">
    <source>
        <dbReference type="HAMAP-Rule" id="MF_00205"/>
    </source>
</evidence>
<evidence type="ECO:0000256" key="1">
    <source>
        <dbReference type="ARBA" id="ARBA00004496"/>
    </source>
</evidence>
<evidence type="ECO:0000256" key="9">
    <source>
        <dbReference type="ARBA" id="ARBA00022833"/>
    </source>
</evidence>
<dbReference type="Gene3D" id="1.20.1580.10">
    <property type="entry name" value="ABC transporter ATPase like domain"/>
    <property type="match status" value="2"/>
</dbReference>
<evidence type="ECO:0000313" key="19">
    <source>
        <dbReference type="EMBL" id="TVV72628.1"/>
    </source>
</evidence>
<dbReference type="Gene3D" id="3.40.50.300">
    <property type="entry name" value="P-loop containing nucleotide triphosphate hydrolases"/>
    <property type="match status" value="2"/>
</dbReference>
<dbReference type="PROSITE" id="PS50893">
    <property type="entry name" value="ABC_TRANSPORTER_2"/>
    <property type="match status" value="1"/>
</dbReference>
<reference evidence="19 20" key="1">
    <citation type="submission" date="2019-07" db="EMBL/GenBank/DDBJ databases">
        <title>Sphingomonas solaris sp. nov., isolated from a solar panel from Boston, Massachusetts.</title>
        <authorList>
            <person name="Tanner K."/>
            <person name="Pascual J."/>
            <person name="Mancuso C."/>
            <person name="Pereto J."/>
            <person name="Khalil A."/>
            <person name="Vilanova C."/>
        </authorList>
    </citation>
    <scope>NUCLEOTIDE SEQUENCE [LARGE SCALE GENOMIC DNA]</scope>
    <source>
        <strain evidence="19 20">R4DWN</strain>
    </source>
</reference>
<dbReference type="NCBIfam" id="TIGR00630">
    <property type="entry name" value="uvra"/>
    <property type="match status" value="1"/>
</dbReference>